<protein>
    <submittedName>
        <fullName evidence="3">Extra-cytoplasmic solute receptor</fullName>
    </submittedName>
</protein>
<dbReference type="Gene3D" id="3.40.190.10">
    <property type="entry name" value="Periplasmic binding protein-like II"/>
    <property type="match status" value="1"/>
</dbReference>
<proteinExistence type="inferred from homology"/>
<reference evidence="4" key="1">
    <citation type="journal article" date="2014" name="BMC Genomics">
        <title>Genome sequencing of two Neorhizobium galegae strains reveals a noeT gene responsible for the unusual acetylation of the nodulation factors.</title>
        <authorList>
            <person name="Osterman J."/>
            <person name="Marsh J."/>
            <person name="Laine P.K."/>
            <person name="Zeng Z."/>
            <person name="Alatalo E."/>
            <person name="Sullivan J.T."/>
            <person name="Young J.P."/>
            <person name="Thomas-Oates J."/>
            <person name="Paulin L."/>
            <person name="Lindstrom K."/>
        </authorList>
    </citation>
    <scope>NUCLEOTIDE SEQUENCE [LARGE SCALE GENOMIC DNA]</scope>
    <source>
        <strain evidence="4">HAMBI 540</strain>
    </source>
</reference>
<dbReference type="eggNOG" id="COG3181">
    <property type="taxonomic scope" value="Bacteria"/>
</dbReference>
<dbReference type="PIRSF" id="PIRSF017082">
    <property type="entry name" value="YflP"/>
    <property type="match status" value="1"/>
</dbReference>
<dbReference type="PATRIC" id="fig|1028800.3.peg.4706"/>
<dbReference type="PANTHER" id="PTHR42928:SF5">
    <property type="entry name" value="BLR1237 PROTEIN"/>
    <property type="match status" value="1"/>
</dbReference>
<evidence type="ECO:0000313" key="3">
    <source>
        <dbReference type="EMBL" id="CDN50777.1"/>
    </source>
</evidence>
<evidence type="ECO:0000256" key="1">
    <source>
        <dbReference type="ARBA" id="ARBA00006987"/>
    </source>
</evidence>
<dbReference type="GeneID" id="24260048"/>
<keyword evidence="2" id="KW-0732">Signal</keyword>
<keyword evidence="4" id="KW-1185">Reference proteome</keyword>
<dbReference type="SUPFAM" id="SSF53850">
    <property type="entry name" value="Periplasmic binding protein-like II"/>
    <property type="match status" value="1"/>
</dbReference>
<dbReference type="InterPro" id="IPR042100">
    <property type="entry name" value="Bug_dom1"/>
</dbReference>
<gene>
    <name evidence="3" type="ORF">RG540_PA00980</name>
</gene>
<dbReference type="EMBL" id="HG938354">
    <property type="protein sequence ID" value="CDN50777.1"/>
    <property type="molecule type" value="Genomic_DNA"/>
</dbReference>
<accession>A0A068SWX1</accession>
<dbReference type="CDD" id="cd07012">
    <property type="entry name" value="PBP2_Bug_TTT"/>
    <property type="match status" value="1"/>
</dbReference>
<dbReference type="Pfam" id="PF03401">
    <property type="entry name" value="TctC"/>
    <property type="match status" value="1"/>
</dbReference>
<evidence type="ECO:0000313" key="4">
    <source>
        <dbReference type="Proteomes" id="UP000028181"/>
    </source>
</evidence>
<keyword evidence="3" id="KW-0614">Plasmid</keyword>
<comment type="similarity">
    <text evidence="1">Belongs to the UPF0065 (bug) family.</text>
</comment>
<geneLocation type="plasmid" evidence="4">
    <name>II</name>
</geneLocation>
<sequence>MTKWLKKIAQATAAMAMLAVAQIANVTPAQAAYPEQTVTFVCAFPAGSGADVLVRYFADKVSKIAGATIIVENKPGALSNIAAEYTSRSKPDGYTIFVHSGNSIAGNMWIMKKPPIDVGKDLMTIATINKQAFMIAVAKDAPYKDLKELTAAMKAKGDGGSYAVNATSGKVMAEVYKQKAGLETVSVQYKTAADSLNDITSGAMDFGSYDPVFALSQQREGRFRLLGVGSPERMKGAPSIPTLKEQGFDVDQLGWWGAMVAKGTPEDITTKINGWFNTVLQQPETQKFLADQGGDPYISTPAEAQALMIKTIAEWKDYVAIAQIPQQ</sequence>
<dbReference type="PANTHER" id="PTHR42928">
    <property type="entry name" value="TRICARBOXYLATE-BINDING PROTEIN"/>
    <property type="match status" value="1"/>
</dbReference>
<dbReference type="KEGG" id="ngg:RG540_PA00980"/>
<dbReference type="InterPro" id="IPR005064">
    <property type="entry name" value="BUG"/>
</dbReference>
<evidence type="ECO:0000256" key="2">
    <source>
        <dbReference type="SAM" id="SignalP"/>
    </source>
</evidence>
<name>A0A068SWX1_NEOGA</name>
<organism evidence="3 4">
    <name type="scientific">Neorhizobium galegae bv. orientalis str. HAMBI 540</name>
    <dbReference type="NCBI Taxonomy" id="1028800"/>
    <lineage>
        <taxon>Bacteria</taxon>
        <taxon>Pseudomonadati</taxon>
        <taxon>Pseudomonadota</taxon>
        <taxon>Alphaproteobacteria</taxon>
        <taxon>Hyphomicrobiales</taxon>
        <taxon>Rhizobiaceae</taxon>
        <taxon>Rhizobium/Agrobacterium group</taxon>
        <taxon>Neorhizobium</taxon>
    </lineage>
</organism>
<dbReference type="Proteomes" id="UP000028181">
    <property type="component" value="Plasmid pHAMBI540a"/>
</dbReference>
<dbReference type="RefSeq" id="WP_041363845.1">
    <property type="nucleotide sequence ID" value="NZ_HG938354.1"/>
</dbReference>
<feature type="chain" id="PRO_5001653470" evidence="2">
    <location>
        <begin position="32"/>
        <end position="327"/>
    </location>
</feature>
<dbReference type="HOGENOM" id="CLU_045683_0_0_5"/>
<dbReference type="AlphaFoldDB" id="A0A068SWX1"/>
<keyword evidence="3" id="KW-0675">Receptor</keyword>
<dbReference type="Gene3D" id="3.40.190.150">
    <property type="entry name" value="Bordetella uptake gene, domain 1"/>
    <property type="match status" value="1"/>
</dbReference>
<feature type="signal peptide" evidence="2">
    <location>
        <begin position="1"/>
        <end position="31"/>
    </location>
</feature>
<dbReference type="OrthoDB" id="9780943at2"/>